<dbReference type="Proteomes" id="UP001151834">
    <property type="component" value="Unassembled WGS sequence"/>
</dbReference>
<reference evidence="4" key="2">
    <citation type="submission" date="2022-11" db="EMBL/GenBank/DDBJ databases">
        <authorList>
            <person name="Wang Z."/>
        </authorList>
    </citation>
    <scope>NUCLEOTIDE SEQUENCE</scope>
    <source>
        <strain evidence="4">P2000</strain>
    </source>
</reference>
<dbReference type="Proteomes" id="UP000281061">
    <property type="component" value="Unassembled WGS sequence"/>
</dbReference>
<feature type="chain" id="PRO_5043155779" evidence="2">
    <location>
        <begin position="27"/>
        <end position="255"/>
    </location>
</feature>
<evidence type="ECO:0000256" key="1">
    <source>
        <dbReference type="SAM" id="MobiDB-lite"/>
    </source>
</evidence>
<keyword evidence="2" id="KW-0732">Signal</keyword>
<comment type="caution">
    <text evidence="4">The sequence shown here is derived from an EMBL/GenBank/DDBJ whole genome shotgun (WGS) entry which is preliminary data.</text>
</comment>
<reference evidence="6 7" key="1">
    <citation type="submission" date="2018-10" db="EMBL/GenBank/DDBJ databases">
        <title>Genome sequences of five Lactobacillus pentosus strains isolated from brines of traditionally fermented spanish-style green table olives and differences between them.</title>
        <authorList>
            <person name="Jimenez Diaz R."/>
        </authorList>
    </citation>
    <scope>NUCLEOTIDE SEQUENCE [LARGE SCALE GENOMIC DNA]</scope>
    <source>
        <strain evidence="6 7">IG8</strain>
    </source>
</reference>
<dbReference type="EMBL" id="JAVLAQ010000001">
    <property type="protein sequence ID" value="MDT6989309.1"/>
    <property type="molecule type" value="Genomic_DNA"/>
</dbReference>
<evidence type="ECO:0000313" key="6">
    <source>
        <dbReference type="EMBL" id="RMW55648.1"/>
    </source>
</evidence>
<dbReference type="EMBL" id="RDCL01000049">
    <property type="protein sequence ID" value="RMW55648.1"/>
    <property type="molecule type" value="Genomic_DNA"/>
</dbReference>
<dbReference type="GeneID" id="49395050"/>
<name>A0A2I0Z4M0_LACPE</name>
<dbReference type="Proteomes" id="UP001267003">
    <property type="component" value="Unassembled WGS sequence"/>
</dbReference>
<dbReference type="RefSeq" id="WP_050340157.1">
    <property type="nucleotide sequence ID" value="NZ_BJZC01000046.1"/>
</dbReference>
<evidence type="ECO:0000256" key="2">
    <source>
        <dbReference type="SAM" id="SignalP"/>
    </source>
</evidence>
<reference evidence="4" key="3">
    <citation type="journal article" date="2023" name="Front Nutr">
        <title>Lactiplantibacillus pentosus P2020 protects the hyperuricemia and renal inflammation in mice.</title>
        <authorList>
            <person name="Wang Z."/>
            <person name="Song L."/>
            <person name="Li X."/>
            <person name="Xiao Y."/>
            <person name="Huang Y."/>
            <person name="Zhang Y."/>
            <person name="Li J."/>
            <person name="Li M."/>
            <person name="Ren Z."/>
        </authorList>
    </citation>
    <scope>NUCLEOTIDE SEQUENCE</scope>
    <source>
        <strain evidence="4">P2000</strain>
    </source>
</reference>
<reference evidence="5" key="4">
    <citation type="submission" date="2023-08" db="EMBL/GenBank/DDBJ databases">
        <authorList>
            <person name="Page C.A."/>
            <person name="Perez-Diaz I.M."/>
        </authorList>
    </citation>
    <scope>NUCLEOTIDE SEQUENCE</scope>
    <source>
        <strain evidence="5">7.8.46</strain>
    </source>
</reference>
<dbReference type="OrthoDB" id="2339326at2"/>
<feature type="signal peptide" evidence="2">
    <location>
        <begin position="1"/>
        <end position="26"/>
    </location>
</feature>
<dbReference type="EMBL" id="JAPEQV010000019">
    <property type="protein sequence ID" value="MDF2313915.1"/>
    <property type="molecule type" value="Genomic_DNA"/>
</dbReference>
<sequence>MKKVVGSLLMTSTMLLGALAPIVANAADGENRSGTTDTTATFTANTTNPVDPVDPTDPTKPLNPGDGDNGASAGAGLSLIYAPSKLGFGSNQIDVINNQSYAADASSTVMMGTTNKVGLQVSDQRGTNAGWTLSVAAADGTDGNLSSLKGATLSLPAGTVTSTGATAGSGSTAGNGATGQAVDLDLGSQASTSAGATFTGATSGVVLTAADKNGAGITSDLLDPTAIKLNVVANTASATTYKGVLNWTLTSSADN</sequence>
<gene>
    <name evidence="6" type="ORF">D6U17_05185</name>
    <name evidence="4" type="ORF">OOJ94_13925</name>
    <name evidence="5" type="ORF">RI536_04240</name>
</gene>
<feature type="domain" description="WxL" evidence="3">
    <location>
        <begin position="31"/>
        <end position="251"/>
    </location>
</feature>
<proteinExistence type="predicted"/>
<evidence type="ECO:0000313" key="7">
    <source>
        <dbReference type="Proteomes" id="UP000281061"/>
    </source>
</evidence>
<dbReference type="Pfam" id="PF13731">
    <property type="entry name" value="WxL"/>
    <property type="match status" value="1"/>
</dbReference>
<dbReference type="InterPro" id="IPR027994">
    <property type="entry name" value="WxL_dom"/>
</dbReference>
<evidence type="ECO:0000313" key="5">
    <source>
        <dbReference type="EMBL" id="MDT6989309.1"/>
    </source>
</evidence>
<dbReference type="AlphaFoldDB" id="A0A2I0Z4M0"/>
<evidence type="ECO:0000313" key="4">
    <source>
        <dbReference type="EMBL" id="MDF2313915.1"/>
    </source>
</evidence>
<organism evidence="4 8">
    <name type="scientific">Lactiplantibacillus pentosus</name>
    <name type="common">Lactobacillus pentosus</name>
    <dbReference type="NCBI Taxonomy" id="1589"/>
    <lineage>
        <taxon>Bacteria</taxon>
        <taxon>Bacillati</taxon>
        <taxon>Bacillota</taxon>
        <taxon>Bacilli</taxon>
        <taxon>Lactobacillales</taxon>
        <taxon>Lactobacillaceae</taxon>
        <taxon>Lactiplantibacillus</taxon>
    </lineage>
</organism>
<accession>A0A2I0Z4M0</accession>
<evidence type="ECO:0000259" key="3">
    <source>
        <dbReference type="Pfam" id="PF13731"/>
    </source>
</evidence>
<evidence type="ECO:0000313" key="8">
    <source>
        <dbReference type="Proteomes" id="UP001151834"/>
    </source>
</evidence>
<feature type="compositionally biased region" description="Low complexity" evidence="1">
    <location>
        <begin position="35"/>
        <end position="53"/>
    </location>
</feature>
<feature type="region of interest" description="Disordered" evidence="1">
    <location>
        <begin position="28"/>
        <end position="70"/>
    </location>
</feature>
<protein>
    <submittedName>
        <fullName evidence="4">WxL domain-containing protein</fullName>
    </submittedName>
</protein>